<evidence type="ECO:0000256" key="7">
    <source>
        <dbReference type="SAM" id="SignalP"/>
    </source>
</evidence>
<dbReference type="SUPFAM" id="SSF56024">
    <property type="entry name" value="Phospholipase D/nuclease"/>
    <property type="match status" value="2"/>
</dbReference>
<feature type="domain" description="Sushi" evidence="12">
    <location>
        <begin position="2107"/>
        <end position="2143"/>
    </location>
</feature>
<comment type="similarity">
    <text evidence="1">Belongs to the phospholipase D family.</text>
</comment>
<dbReference type="GO" id="GO:0032991">
    <property type="term" value="C:protein-containing complex"/>
    <property type="evidence" value="ECO:0007669"/>
    <property type="project" value="UniProtKB-ARBA"/>
</dbReference>
<proteinExistence type="inferred from homology"/>
<feature type="disulfide bond" evidence="5">
    <location>
        <begin position="1687"/>
        <end position="1714"/>
    </location>
</feature>
<dbReference type="SUPFAM" id="SSF53300">
    <property type="entry name" value="vWA-like"/>
    <property type="match status" value="1"/>
</dbReference>
<feature type="domain" description="Sushi" evidence="12">
    <location>
        <begin position="1776"/>
        <end position="1847"/>
    </location>
</feature>
<dbReference type="InterPro" id="IPR032803">
    <property type="entry name" value="PLDc_3"/>
</dbReference>
<dbReference type="SMART" id="SM00155">
    <property type="entry name" value="PLDc"/>
    <property type="match status" value="2"/>
</dbReference>
<keyword evidence="3 4" id="KW-1015">Disulfide bond</keyword>
<dbReference type="CDD" id="cd00033">
    <property type="entry name" value="CCP"/>
    <property type="match status" value="7"/>
</dbReference>
<dbReference type="STRING" id="41427.A0A182J2P2"/>
<evidence type="ECO:0000259" key="11">
    <source>
        <dbReference type="PROSITE" id="PS50825"/>
    </source>
</evidence>
<dbReference type="Gene3D" id="3.30.870.10">
    <property type="entry name" value="Endonuclease Chain A"/>
    <property type="match status" value="2"/>
</dbReference>
<feature type="disulfide bond" evidence="4">
    <location>
        <begin position="1208"/>
        <end position="1217"/>
    </location>
</feature>
<dbReference type="InterPro" id="IPR000436">
    <property type="entry name" value="Sushi_SCR_CCP_dom"/>
</dbReference>
<dbReference type="SMART" id="SM00159">
    <property type="entry name" value="PTX"/>
    <property type="match status" value="1"/>
</dbReference>
<feature type="domain" description="Sushi" evidence="12">
    <location>
        <begin position="546"/>
        <end position="612"/>
    </location>
</feature>
<dbReference type="PROSITE" id="PS50923">
    <property type="entry name" value="SUSHI"/>
    <property type="match status" value="8"/>
</dbReference>
<feature type="domain" description="PLD phosphodiesterase" evidence="9">
    <location>
        <begin position="2836"/>
        <end position="2862"/>
    </location>
</feature>
<dbReference type="Pfam" id="PF02494">
    <property type="entry name" value="HYR"/>
    <property type="match status" value="2"/>
</dbReference>
<keyword evidence="4" id="KW-0245">EGF-like domain</keyword>
<dbReference type="PROSITE" id="PS51828">
    <property type="entry name" value="PTX_2"/>
    <property type="match status" value="1"/>
</dbReference>
<dbReference type="InterPro" id="IPR001881">
    <property type="entry name" value="EGF-like_Ca-bd_dom"/>
</dbReference>
<feature type="domain" description="Sushi" evidence="12">
    <location>
        <begin position="471"/>
        <end position="545"/>
    </location>
</feature>
<dbReference type="SMART" id="SM00327">
    <property type="entry name" value="VWA"/>
    <property type="match status" value="1"/>
</dbReference>
<dbReference type="EnsemblMetazoa" id="AATE010226-RA">
    <property type="protein sequence ID" value="AATE010226-PA.1"/>
    <property type="gene ID" value="AATE010226"/>
</dbReference>
<feature type="domain" description="VWFA" evidence="10">
    <location>
        <begin position="105"/>
        <end position="282"/>
    </location>
</feature>
<feature type="disulfide bond" evidence="4">
    <location>
        <begin position="1326"/>
        <end position="1335"/>
    </location>
</feature>
<dbReference type="PROSITE" id="PS50234">
    <property type="entry name" value="VWFA"/>
    <property type="match status" value="1"/>
</dbReference>
<dbReference type="Pfam" id="PF07699">
    <property type="entry name" value="Ephrin_rec_like"/>
    <property type="match status" value="1"/>
</dbReference>
<feature type="domain" description="Sushi" evidence="12">
    <location>
        <begin position="1661"/>
        <end position="1716"/>
    </location>
</feature>
<dbReference type="InterPro" id="IPR002035">
    <property type="entry name" value="VWF_A"/>
</dbReference>
<dbReference type="Gene3D" id="2.10.25.10">
    <property type="entry name" value="Laminin"/>
    <property type="match status" value="4"/>
</dbReference>
<dbReference type="InterPro" id="IPR009030">
    <property type="entry name" value="Growth_fac_rcpt_cys_sf"/>
</dbReference>
<evidence type="ECO:0000259" key="8">
    <source>
        <dbReference type="PROSITE" id="PS50026"/>
    </source>
</evidence>
<dbReference type="Gene3D" id="3.40.50.410">
    <property type="entry name" value="von Willebrand factor, type A domain"/>
    <property type="match status" value="1"/>
</dbReference>
<evidence type="ECO:0000259" key="9">
    <source>
        <dbReference type="PROSITE" id="PS50035"/>
    </source>
</evidence>
<dbReference type="SUPFAM" id="SSF57196">
    <property type="entry name" value="EGF/Laminin"/>
    <property type="match status" value="2"/>
</dbReference>
<sequence>MVAILARWRLLLVGLQAVAVGCVGFEDVSETAPTTDTSQGTVDDGDTEYSSTTVGDESREFTDDWLSPKTSTEQPDGAAERRAELVHGRFREHIGELKRTSERLDIVFLIDASSSVGPTNFHSELRFVKKLLADLDVSLNRTRVAVVTFSSRTKVMRHVDQISEPRPANDKCLLLNYQLPAIRYSGGGTYTYGALREAEAIFVASTPSPAASRAIFLITDGYSNGASPVPVAKRLQAAGVTMFAIGIEKGNDAELADLVTSPAHCYLLASFENFETLVRQALHLDYRAGPSLPVDNETLCDGLCEGGGSCCDIHAVCSCSPTSGHYRCACEPGFGGSGLRGHCQQCQVGTYWVTGGRCESCRSSRHITLKAGATSERDCVCPHGYQENEDGRCVAITCPKLRAPEHGYFVMDPKPCGQVLNAACGTRCRPGYELTGSSIRLCQENGEWSGTEVKCTMKTCPPLSIPYYGMAICSNPDVNLYYDYTPRNKSFLQNYSATAERLTVAMPVDTECAFKCGAGFYLKGSHNRYCLPLSKWDGLQTTCKQILCPALPKVAFGTYDPTDCDEAKSAFGTNCTLVCDFGFEMKGGPATKQCGGRRTGVWSKTKTPRCVDIVPPYIECPGNYTVLLNDDYPYALLRRLQQPYVFDNSGDNYTYWAKPALKEGGTRLPLGDHEFAYVAVDAFKNKARCSFTVTVVDQTPPVLEQCVDPPPQYVSDPANRQELLVRWDEPLAYDNAGSDNVTVTASHTHGYLPVGVHLVQYRAVDPSGNVAECTVRVEVRQYSCEGPVPAPTHGVSVCAQNASHVWCELSCIGDYAFHGHDNDDGLGTVRLVCERAHPTWSPMLEVPECSETELPAGVDKVLTIRLDGAPNPALCGDAAALGEMSQVFTDGLREAMCGDQRDNCTLLTTVPLCAATADSPPTVDDDDDAATYRIVRRSVRAQAPEETDEQQEGESAALEPQAGAAPVATVKVVVYKRVSQELGMWRSDGKQSENIRRIKEELGKINANKKLRRRLGTLNLDLSVLKLDEKIRCANGSIARKLVCVHCPRGTYHNYTTNGCISCPVGAYNDQTGQSSCRLCPKNHSTRRAGAKHAVECKPQCPPGTVAKLKPAKASKVSRASGPSRYHKTLMPFCRSCEPGQYQGQYNRAQCQACPAGHSSPRGSIHSSDCFPLPVTGKPCENGTSAVCGPHGRCMVEPTVAGGYECVCEGNTVGEHCERVLDACASAPCFNGGQCRSSGVGGVGFECGCVPPYTGGPLCEQYVDPCLAGWCANGGSCVETEGRATCECPVGFEGERCEHRKNFCEPSPCESDGVCVSVGEGYKCVCPRGKTGRRCQLEPCDYMPCPVGARCRHGDDDDQLLIVLQGANRSTPLYSASYRCVCPAGLRDANCTALDNPCETSRRDYCRNGATCEPLKQRTATPHYDSDEDDEESYRAVRCLCLPGYYGERCERHPSVDFVLHFPPGTGVHAYAKVAPGPAQVPAYRAIAVCGWYQTDDDFNYGALVSYATSREDNALTLTDYSGLVLYVNGAHVVTNVSLNDGDWHFLCLCWTSTAGGRWELFLDGELRAAGRNLSAGVPIPTGGLFVLGQEQDGLGGGFSETESFRGRMAYVDVWTRALPASEVRRLYRTCEPYHGDLVRWTDARLQTVGPVRVEPSGFCGACTRNHSLSNGSMRYDDGTQRVHFRCDEGYELIGPPYADCLRTSRWTSGVRFCKLIRCGTVGAPTNGQVVLSKTSYGGEARFSCDEGFVLTGQEILHCTVSGSWSAAAPECISILKCVPLSLDEAGGLATIIYATERGPIGRTLPAYDVGVLAEIRCAPGFTPEGYNLLTCDEGGQWDLPLPVCLPLTEAATTQTSPAASLVVRVSRRPDVHFWKSMKDYLLHGCAATRLLSPFCHFPEAGGNWSDLSGFSMQRDSDQGSSIDVRLLAFLMRAIRAHDGAEVERLRPNGLLPYILYGSLEPIAPESRFPPSVEDAYRFVICQFIDVILMDRELNYDGTLVVDVALEENTNAKVKYLLKHIVQPIYRQYQRWEEERSAREAAALRKIIGLAPELPTPPPPKRCPLNRLPSPPIDGRLVAVDLHQVRAASSNVALERLHYSDLLADVGDRVRYGCGEGFSMRGSGMSECGPDGRWTLPDGFCEGALCADPPVRPNMHIAPQSLDTQYYVDDEIEFRCTAGYTIQGHPIIKCQSDGRWTPIMARCTRISCGRPKIPNVAKITTGNSFFFGDALTIRCKQRTLTIVSSFTTSHSGDDCSREKLLDLVREKDKLDRKIQELGKILEVNMIGMSEPLVDDEGYPRSDIDVAAVRHARHDIVCLQNERSALYEQFHQALGELNRRNTDRPAQSLDNGSSSNQQHEPMEVDGSCQASELSPFIKVQTIVPGLGADQSMKIQIPLGRSQSPALNKAAEGTKAGGYEAPVASGPDDDFELWDQSKALRSEYRDSRWAQNGWSSCIPISIILVLIVLVVLLPLIDHGDRPGGEGGKAGLGLSVPGYQCLDECTIQLAESMPEGMSYPNGSVSFRSTFDAWMTLISMAEETIEIGSFYWTLKGADVYNHSSAREGETIFRQLFLAGTERKIQVKIAQSAPTSASPNQDTDLLAKQGAASVRSVDFPRLFGGGVLHTKVWLVDRRHFYLGSANMDWRSLTQVKELGVLARNCSCLAQDLAKVFDVYWDMGVPDARVPPKWPKEYAASYNLSAPAKVRFNGEQQTLNTYFSSSPPMLSPEGRTDDLVAILDVIGRANHFVHISVMDYFPLTLYSRITQYWPYIDDALRKAAIERKVSLRLLISLWDHSRPSEDYFLHSLEALSNALNGVDIQIRRFIVPASDDQKKIPFGRVNHNKYMVTDNTAYIGTSNWSGDYFIDTAGIGMVLSSFETDGTLIQELQSLFERDWNSKYAVQLS</sequence>
<evidence type="ECO:0000256" key="2">
    <source>
        <dbReference type="ARBA" id="ARBA00022737"/>
    </source>
</evidence>
<reference evidence="14" key="1">
    <citation type="submission" date="2022-08" db="UniProtKB">
        <authorList>
            <consortium name="EnsemblMetazoa"/>
        </authorList>
    </citation>
    <scope>IDENTIFICATION</scope>
    <source>
        <strain evidence="14">EBRO</strain>
    </source>
</reference>
<dbReference type="PANTHER" id="PTHR10185:SF17">
    <property type="entry name" value="GM01519P-RELATED"/>
    <property type="match status" value="1"/>
</dbReference>
<feature type="region of interest" description="Disordered" evidence="6">
    <location>
        <begin position="941"/>
        <end position="962"/>
    </location>
</feature>
<feature type="compositionally biased region" description="Polar residues" evidence="6">
    <location>
        <begin position="31"/>
        <end position="41"/>
    </location>
</feature>
<dbReference type="Gene3D" id="2.10.70.10">
    <property type="entry name" value="Complement Module, domain 1"/>
    <property type="match status" value="8"/>
</dbReference>
<dbReference type="Pfam" id="PF00084">
    <property type="entry name" value="Sushi"/>
    <property type="match status" value="7"/>
</dbReference>
<dbReference type="FunFam" id="2.10.50.10:FF:000032">
    <property type="entry name" value="Uncharacterized protein, isoform A"/>
    <property type="match status" value="1"/>
</dbReference>
<evidence type="ECO:0008006" key="15">
    <source>
        <dbReference type="Google" id="ProtNLM"/>
    </source>
</evidence>
<organism evidence="14">
    <name type="scientific">Anopheles atroparvus</name>
    <name type="common">European mosquito</name>
    <dbReference type="NCBI Taxonomy" id="41427"/>
    <lineage>
        <taxon>Eukaryota</taxon>
        <taxon>Metazoa</taxon>
        <taxon>Ecdysozoa</taxon>
        <taxon>Arthropoda</taxon>
        <taxon>Hexapoda</taxon>
        <taxon>Insecta</taxon>
        <taxon>Pterygota</taxon>
        <taxon>Neoptera</taxon>
        <taxon>Endopterygota</taxon>
        <taxon>Diptera</taxon>
        <taxon>Nematocera</taxon>
        <taxon>Culicoidea</taxon>
        <taxon>Culicidae</taxon>
        <taxon>Anophelinae</taxon>
        <taxon>Anopheles</taxon>
    </lineage>
</organism>
<dbReference type="PANTHER" id="PTHR10185">
    <property type="entry name" value="PHOSPHOLIPASE D - RELATED"/>
    <property type="match status" value="1"/>
</dbReference>
<feature type="domain" description="EGF-like" evidence="8">
    <location>
        <begin position="1262"/>
        <end position="1298"/>
    </location>
</feature>
<feature type="domain" description="Sushi" evidence="12">
    <location>
        <begin position="1717"/>
        <end position="1774"/>
    </location>
</feature>
<dbReference type="Pfam" id="PF00008">
    <property type="entry name" value="EGF"/>
    <property type="match status" value="2"/>
</dbReference>
<dbReference type="Gene3D" id="6.10.140.1710">
    <property type="match status" value="1"/>
</dbReference>
<dbReference type="CDD" id="cd09107">
    <property type="entry name" value="PLDc_vPLD3_4_5_like_2"/>
    <property type="match status" value="1"/>
</dbReference>
<feature type="compositionally biased region" description="Polar residues" evidence="6">
    <location>
        <begin position="2343"/>
        <end position="2358"/>
    </location>
</feature>
<feature type="domain" description="Sushi" evidence="12">
    <location>
        <begin position="2144"/>
        <end position="2205"/>
    </location>
</feature>
<feature type="disulfide bond" evidence="5">
    <location>
        <begin position="516"/>
        <end position="543"/>
    </location>
</feature>
<dbReference type="InterPro" id="IPR003410">
    <property type="entry name" value="HYR_dom"/>
</dbReference>
<dbReference type="VEuPathDB" id="VectorBase:AATE010226"/>
<dbReference type="SMART" id="SM00032">
    <property type="entry name" value="CCP"/>
    <property type="match status" value="8"/>
</dbReference>
<dbReference type="CDD" id="cd09106">
    <property type="entry name" value="PLDc_vPLD3_4_5_like_1"/>
    <property type="match status" value="1"/>
</dbReference>
<comment type="caution">
    <text evidence="4">Lacks conserved residue(s) required for the propagation of feature annotation.</text>
</comment>
<feature type="domain" description="EGF-like" evidence="8">
    <location>
        <begin position="1176"/>
        <end position="1218"/>
    </location>
</feature>
<dbReference type="InterPro" id="IPR035976">
    <property type="entry name" value="Sushi/SCR/CCP_sf"/>
</dbReference>
<dbReference type="Pfam" id="PF18265">
    <property type="entry name" value="Nas2_N"/>
    <property type="match status" value="1"/>
</dbReference>
<feature type="domain" description="EGF-like" evidence="8">
    <location>
        <begin position="1394"/>
        <end position="1451"/>
    </location>
</feature>
<keyword evidence="5" id="KW-0768">Sushi</keyword>
<dbReference type="PROSITE" id="PS50035">
    <property type="entry name" value="PLD"/>
    <property type="match status" value="2"/>
</dbReference>
<dbReference type="SMART" id="SM00181">
    <property type="entry name" value="EGF"/>
    <property type="match status" value="9"/>
</dbReference>
<dbReference type="SUPFAM" id="SSF57535">
    <property type="entry name" value="Complement control module/SCR domain"/>
    <property type="match status" value="8"/>
</dbReference>
<dbReference type="Gene3D" id="2.10.50.10">
    <property type="entry name" value="Tumor Necrosis Factor Receptor, subunit A, domain 2"/>
    <property type="match status" value="1"/>
</dbReference>
<feature type="chain" id="PRO_5043713787" description="Sushi, von Willebrand factor type A, EGF and pentraxin domain-containing protein 1" evidence="7">
    <location>
        <begin position="25"/>
        <end position="2903"/>
    </location>
</feature>
<evidence type="ECO:0000259" key="13">
    <source>
        <dbReference type="PROSITE" id="PS51828"/>
    </source>
</evidence>
<dbReference type="InterPro" id="IPR001736">
    <property type="entry name" value="PLipase_D/transphosphatidylase"/>
</dbReference>
<name>A0A182J2P2_ANOAO</name>
<feature type="domain" description="Pentraxin (PTX)" evidence="13">
    <location>
        <begin position="1456"/>
        <end position="1660"/>
    </location>
</feature>
<feature type="domain" description="HYR" evidence="11">
    <location>
        <begin position="696"/>
        <end position="781"/>
    </location>
</feature>
<dbReference type="InterPro" id="IPR000742">
    <property type="entry name" value="EGF"/>
</dbReference>
<evidence type="ECO:0000256" key="5">
    <source>
        <dbReference type="PROSITE-ProRule" id="PRU00302"/>
    </source>
</evidence>
<accession>A0A182J2P2</accession>
<feature type="region of interest" description="Disordered" evidence="6">
    <location>
        <begin position="2338"/>
        <end position="2365"/>
    </location>
</feature>
<feature type="disulfide bond" evidence="4">
    <location>
        <begin position="1288"/>
        <end position="1297"/>
    </location>
</feature>
<keyword evidence="7" id="KW-0732">Signal</keyword>
<evidence type="ECO:0000256" key="1">
    <source>
        <dbReference type="ARBA" id="ARBA00008664"/>
    </source>
</evidence>
<evidence type="ECO:0000256" key="4">
    <source>
        <dbReference type="PROSITE-ProRule" id="PRU00076"/>
    </source>
</evidence>
<evidence type="ECO:0000259" key="12">
    <source>
        <dbReference type="PROSITE" id="PS50923"/>
    </source>
</evidence>
<dbReference type="GO" id="GO:0005509">
    <property type="term" value="F:calcium ion binding"/>
    <property type="evidence" value="ECO:0007669"/>
    <property type="project" value="InterPro"/>
</dbReference>
<feature type="disulfide bond" evidence="5">
    <location>
        <begin position="1745"/>
        <end position="1772"/>
    </location>
</feature>
<dbReference type="PROSITE" id="PS50825">
    <property type="entry name" value="HYR"/>
    <property type="match status" value="2"/>
</dbReference>
<dbReference type="Gene3D" id="2.60.120.200">
    <property type="match status" value="1"/>
</dbReference>
<feature type="domain" description="PLD phosphodiesterase" evidence="9">
    <location>
        <begin position="2619"/>
        <end position="2646"/>
    </location>
</feature>
<feature type="domain" description="EGF-like" evidence="8">
    <location>
        <begin position="1220"/>
        <end position="1260"/>
    </location>
</feature>
<dbReference type="PRINTS" id="PR00895">
    <property type="entry name" value="PENTAXIN"/>
</dbReference>
<feature type="disulfide bond" evidence="5">
    <location>
        <begin position="2176"/>
        <end position="2203"/>
    </location>
</feature>
<dbReference type="PROSITE" id="PS00022">
    <property type="entry name" value="EGF_1"/>
    <property type="match status" value="4"/>
</dbReference>
<dbReference type="SMART" id="SM01411">
    <property type="entry name" value="Ephrin_rec_like"/>
    <property type="match status" value="3"/>
</dbReference>
<dbReference type="CDD" id="cd01450">
    <property type="entry name" value="vWFA_subfamily_ECM"/>
    <property type="match status" value="1"/>
</dbReference>
<dbReference type="InterPro" id="IPR036465">
    <property type="entry name" value="vWFA_dom_sf"/>
</dbReference>
<dbReference type="InterPro" id="IPR040815">
    <property type="entry name" value="Nas2_N"/>
</dbReference>
<feature type="domain" description="HYR" evidence="11">
    <location>
        <begin position="611"/>
        <end position="695"/>
    </location>
</feature>
<dbReference type="InterPro" id="IPR013320">
    <property type="entry name" value="ConA-like_dom_sf"/>
</dbReference>
<evidence type="ECO:0000256" key="6">
    <source>
        <dbReference type="SAM" id="MobiDB-lite"/>
    </source>
</evidence>
<dbReference type="GO" id="GO:0003824">
    <property type="term" value="F:catalytic activity"/>
    <property type="evidence" value="ECO:0007669"/>
    <property type="project" value="InterPro"/>
</dbReference>
<feature type="signal peptide" evidence="7">
    <location>
        <begin position="1"/>
        <end position="24"/>
    </location>
</feature>
<feature type="disulfide bond" evidence="5">
    <location>
        <begin position="2114"/>
        <end position="2141"/>
    </location>
</feature>
<protein>
    <recommendedName>
        <fullName evidence="15">Sushi, von Willebrand factor type A, EGF and pentraxin domain-containing protein 1</fullName>
    </recommendedName>
</protein>
<dbReference type="SUPFAM" id="SSF57184">
    <property type="entry name" value="Growth factor receptor domain"/>
    <property type="match status" value="1"/>
</dbReference>
<feature type="disulfide bond" evidence="4">
    <location>
        <begin position="1441"/>
        <end position="1450"/>
    </location>
</feature>
<feature type="disulfide bond" evidence="5">
    <location>
        <begin position="428"/>
        <end position="455"/>
    </location>
</feature>
<dbReference type="PROSITE" id="PS51257">
    <property type="entry name" value="PROKAR_LIPOPROTEIN"/>
    <property type="match status" value="1"/>
</dbReference>
<keyword evidence="2" id="KW-0677">Repeat</keyword>
<evidence type="ECO:0000259" key="10">
    <source>
        <dbReference type="PROSITE" id="PS50234"/>
    </source>
</evidence>
<feature type="domain" description="EGF-like" evidence="8">
    <location>
        <begin position="1300"/>
        <end position="1336"/>
    </location>
</feature>
<feature type="domain" description="Sushi" evidence="12">
    <location>
        <begin position="396"/>
        <end position="457"/>
    </location>
</feature>
<dbReference type="Pfam" id="PF00092">
    <property type="entry name" value="VWA"/>
    <property type="match status" value="1"/>
</dbReference>
<dbReference type="Pfam" id="PF00614">
    <property type="entry name" value="PLDc"/>
    <property type="match status" value="1"/>
</dbReference>
<dbReference type="InterPro" id="IPR050874">
    <property type="entry name" value="Diverse_PLD-related"/>
</dbReference>
<dbReference type="SMART" id="SM00179">
    <property type="entry name" value="EGF_CA"/>
    <property type="match status" value="3"/>
</dbReference>
<evidence type="ECO:0000256" key="3">
    <source>
        <dbReference type="ARBA" id="ARBA00023157"/>
    </source>
</evidence>
<dbReference type="SUPFAM" id="SSF49899">
    <property type="entry name" value="Concanavalin A-like lectins/glucanases"/>
    <property type="match status" value="1"/>
</dbReference>
<dbReference type="Pfam" id="PF13918">
    <property type="entry name" value="PLDc_3"/>
    <property type="match status" value="1"/>
</dbReference>
<feature type="disulfide bond" evidence="5">
    <location>
        <begin position="1818"/>
        <end position="1845"/>
    </location>
</feature>
<dbReference type="InterPro" id="IPR001759">
    <property type="entry name" value="PTX_dom"/>
</dbReference>
<dbReference type="InterPro" id="IPR011641">
    <property type="entry name" value="Tyr-kin_ephrin_A/B_rcpt-like"/>
</dbReference>
<evidence type="ECO:0000313" key="14">
    <source>
        <dbReference type="EnsemblMetazoa" id="AATE010226-PA.1"/>
    </source>
</evidence>
<feature type="region of interest" description="Disordered" evidence="6">
    <location>
        <begin position="30"/>
        <end position="80"/>
    </location>
</feature>
<dbReference type="CDD" id="cd00054">
    <property type="entry name" value="EGF_CA"/>
    <property type="match status" value="2"/>
</dbReference>
<dbReference type="Pfam" id="PF00354">
    <property type="entry name" value="Pentaxin"/>
    <property type="match status" value="1"/>
</dbReference>
<dbReference type="PROSITE" id="PS01186">
    <property type="entry name" value="EGF_2"/>
    <property type="match status" value="3"/>
</dbReference>
<dbReference type="PROSITE" id="PS50026">
    <property type="entry name" value="EGF_3"/>
    <property type="match status" value="5"/>
</dbReference>